<sequence length="104" mass="11761">MLLNKTLHAQQRRVLSRARAEVQVFKGKDIENIKMGLEQNKCVCLRSCIEETLHMMPPVPGTLRRVVCPGGASIDGHRIPAGMEVSVDTYSILHNPKYYPEPYK</sequence>
<dbReference type="InterPro" id="IPR050121">
    <property type="entry name" value="Cytochrome_P450_monoxygenase"/>
</dbReference>
<proteinExistence type="inferred from homology"/>
<keyword evidence="7" id="KW-0503">Monooxygenase</keyword>
<evidence type="ECO:0000256" key="5">
    <source>
        <dbReference type="ARBA" id="ARBA00023002"/>
    </source>
</evidence>
<evidence type="ECO:0000256" key="1">
    <source>
        <dbReference type="ARBA" id="ARBA00001971"/>
    </source>
</evidence>
<dbReference type="Gene3D" id="1.10.630.10">
    <property type="entry name" value="Cytochrome P450"/>
    <property type="match status" value="1"/>
</dbReference>
<keyword evidence="4" id="KW-0479">Metal-binding</keyword>
<evidence type="ECO:0000256" key="4">
    <source>
        <dbReference type="ARBA" id="ARBA00022723"/>
    </source>
</evidence>
<organism evidence="8 9">
    <name type="scientific">Amylocarpus encephaloides</name>
    <dbReference type="NCBI Taxonomy" id="45428"/>
    <lineage>
        <taxon>Eukaryota</taxon>
        <taxon>Fungi</taxon>
        <taxon>Dikarya</taxon>
        <taxon>Ascomycota</taxon>
        <taxon>Pezizomycotina</taxon>
        <taxon>Leotiomycetes</taxon>
        <taxon>Helotiales</taxon>
        <taxon>Helotiales incertae sedis</taxon>
        <taxon>Amylocarpus</taxon>
    </lineage>
</organism>
<comment type="caution">
    <text evidence="8">The sequence shown here is derived from an EMBL/GenBank/DDBJ whole genome shotgun (WGS) entry which is preliminary data.</text>
</comment>
<reference evidence="8" key="1">
    <citation type="journal article" date="2021" name="IMA Fungus">
        <title>Genomic characterization of three marine fungi, including Emericellopsis atlantica sp. nov. with signatures of a generalist lifestyle and marine biomass degradation.</title>
        <authorList>
            <person name="Hagestad O.C."/>
            <person name="Hou L."/>
            <person name="Andersen J.H."/>
            <person name="Hansen E.H."/>
            <person name="Altermark B."/>
            <person name="Li C."/>
            <person name="Kuhnert E."/>
            <person name="Cox R.J."/>
            <person name="Crous P.W."/>
            <person name="Spatafora J.W."/>
            <person name="Lail K."/>
            <person name="Amirebrahimi M."/>
            <person name="Lipzen A."/>
            <person name="Pangilinan J."/>
            <person name="Andreopoulos W."/>
            <person name="Hayes R.D."/>
            <person name="Ng V."/>
            <person name="Grigoriev I.V."/>
            <person name="Jackson S.A."/>
            <person name="Sutton T.D.S."/>
            <person name="Dobson A.D.W."/>
            <person name="Rama T."/>
        </authorList>
    </citation>
    <scope>NUCLEOTIDE SEQUENCE</scope>
    <source>
        <strain evidence="8">TRa018bII</strain>
    </source>
</reference>
<dbReference type="OrthoDB" id="1470350at2759"/>
<dbReference type="GO" id="GO:0020037">
    <property type="term" value="F:heme binding"/>
    <property type="evidence" value="ECO:0007669"/>
    <property type="project" value="InterPro"/>
</dbReference>
<keyword evidence="5" id="KW-0560">Oxidoreductase</keyword>
<dbReference type="EMBL" id="MU251390">
    <property type="protein sequence ID" value="KAG9237242.1"/>
    <property type="molecule type" value="Genomic_DNA"/>
</dbReference>
<comment type="cofactor">
    <cofactor evidence="1">
        <name>heme</name>
        <dbReference type="ChEBI" id="CHEBI:30413"/>
    </cofactor>
</comment>
<dbReference type="GO" id="GO:0004497">
    <property type="term" value="F:monooxygenase activity"/>
    <property type="evidence" value="ECO:0007669"/>
    <property type="project" value="UniProtKB-KW"/>
</dbReference>
<name>A0A9P7YPX7_9HELO</name>
<dbReference type="PANTHER" id="PTHR24305:SF237">
    <property type="entry name" value="CYTOCHROME P450 MONOOXYGENASE ATNE-RELATED"/>
    <property type="match status" value="1"/>
</dbReference>
<evidence type="ECO:0000313" key="9">
    <source>
        <dbReference type="Proteomes" id="UP000824998"/>
    </source>
</evidence>
<protein>
    <submittedName>
        <fullName evidence="8">Cytochrome P450</fullName>
    </submittedName>
</protein>
<evidence type="ECO:0000313" key="8">
    <source>
        <dbReference type="EMBL" id="KAG9237242.1"/>
    </source>
</evidence>
<dbReference type="InterPro" id="IPR001128">
    <property type="entry name" value="Cyt_P450"/>
</dbReference>
<dbReference type="InterPro" id="IPR036396">
    <property type="entry name" value="Cyt_P450_sf"/>
</dbReference>
<dbReference type="GO" id="GO:0005506">
    <property type="term" value="F:iron ion binding"/>
    <property type="evidence" value="ECO:0007669"/>
    <property type="project" value="InterPro"/>
</dbReference>
<evidence type="ECO:0000256" key="2">
    <source>
        <dbReference type="ARBA" id="ARBA00010617"/>
    </source>
</evidence>
<dbReference type="Pfam" id="PF00067">
    <property type="entry name" value="p450"/>
    <property type="match status" value="1"/>
</dbReference>
<comment type="similarity">
    <text evidence="2">Belongs to the cytochrome P450 family.</text>
</comment>
<dbReference type="SUPFAM" id="SSF48264">
    <property type="entry name" value="Cytochrome P450"/>
    <property type="match status" value="1"/>
</dbReference>
<dbReference type="AlphaFoldDB" id="A0A9P7YPX7"/>
<keyword evidence="3" id="KW-0349">Heme</keyword>
<evidence type="ECO:0000256" key="7">
    <source>
        <dbReference type="ARBA" id="ARBA00023033"/>
    </source>
</evidence>
<dbReference type="GO" id="GO:0016705">
    <property type="term" value="F:oxidoreductase activity, acting on paired donors, with incorporation or reduction of molecular oxygen"/>
    <property type="evidence" value="ECO:0007669"/>
    <property type="project" value="InterPro"/>
</dbReference>
<keyword evidence="9" id="KW-1185">Reference proteome</keyword>
<gene>
    <name evidence="8" type="ORF">BJ875DRAFT_370354</name>
</gene>
<evidence type="ECO:0000256" key="6">
    <source>
        <dbReference type="ARBA" id="ARBA00023004"/>
    </source>
</evidence>
<accession>A0A9P7YPX7</accession>
<keyword evidence="6" id="KW-0408">Iron</keyword>
<dbReference type="PANTHER" id="PTHR24305">
    <property type="entry name" value="CYTOCHROME P450"/>
    <property type="match status" value="1"/>
</dbReference>
<dbReference type="Proteomes" id="UP000824998">
    <property type="component" value="Unassembled WGS sequence"/>
</dbReference>
<evidence type="ECO:0000256" key="3">
    <source>
        <dbReference type="ARBA" id="ARBA00022617"/>
    </source>
</evidence>